<evidence type="ECO:0000256" key="3">
    <source>
        <dbReference type="ARBA" id="ARBA00016324"/>
    </source>
</evidence>
<reference evidence="14 15" key="1">
    <citation type="journal article" date="2011" name="Cell">
        <title>The monarch butterfly genome yields insights into long-distance migration.</title>
        <authorList>
            <person name="Zhan S."/>
            <person name="Merlin C."/>
            <person name="Boore J.L."/>
            <person name="Reppert S.M."/>
        </authorList>
    </citation>
    <scope>NUCLEOTIDE SEQUENCE [LARGE SCALE GENOMIC DNA]</scope>
    <source>
        <strain evidence="14">F-2</strain>
    </source>
</reference>
<evidence type="ECO:0000256" key="2">
    <source>
        <dbReference type="ARBA" id="ARBA00007668"/>
    </source>
</evidence>
<comment type="subunit">
    <text evidence="12 13">Component of the ubiquinol-cytochrome c oxidoreductase (cytochrome b-c1 complex, complex III, CIII), a multisubunit enzyme composed of 11 subunits. The complex is composed of 3 respiratory subunits cytochrome b, cytochrome c1 and Rieske protein UQCRFS1, 2 core protein subunits UQCRC1/QCR1 and UQCRC2/QCR2, and 6 low-molecular weight protein subunits UQCRH/QCR6, UQCRB/QCR7, UQCRQ/QCR8, UQCR10/QCR9, UQCR11/QCR10 and subunit 9, the cleavage product of Rieske protein UQCRFS1. The complex exists as an obligatory dimer and forms supercomplexes (SCs) in the inner mitochondrial membrane with NADH-ubiquinone oxidoreductase (complex I, CI) and cytochrome c oxidase (complex IV, CIV), resulting in different assemblies (supercomplex SCI(1)III(2)IV(1) and megacomplex MCI(2)III(2)IV(2)). Interacts with UQCC6.</text>
</comment>
<dbReference type="GO" id="GO:0045275">
    <property type="term" value="C:respiratory chain complex III"/>
    <property type="evidence" value="ECO:0007669"/>
    <property type="project" value="UniProtKB-UniRule"/>
</dbReference>
<keyword evidence="6 13" id="KW-0812">Transmembrane</keyword>
<dbReference type="EMBL" id="AGBW02013857">
    <property type="protein sequence ID" value="OWR42648.1"/>
    <property type="molecule type" value="Genomic_DNA"/>
</dbReference>
<evidence type="ECO:0000256" key="11">
    <source>
        <dbReference type="ARBA" id="ARBA00023136"/>
    </source>
</evidence>
<evidence type="ECO:0000256" key="12">
    <source>
        <dbReference type="ARBA" id="ARBA00047105"/>
    </source>
</evidence>
<evidence type="ECO:0000313" key="15">
    <source>
        <dbReference type="Proteomes" id="UP000007151"/>
    </source>
</evidence>
<evidence type="ECO:0000256" key="8">
    <source>
        <dbReference type="ARBA" id="ARBA00022982"/>
    </source>
</evidence>
<proteinExistence type="inferred from homology"/>
<dbReference type="PANTHER" id="PTHR12119">
    <property type="entry name" value="UBIQUINOL-CYTOCHROME C REDUCTASE COMPLEX UBIQUINONE-BINDING PROTEIN QP-C"/>
    <property type="match status" value="1"/>
</dbReference>
<evidence type="ECO:0000256" key="6">
    <source>
        <dbReference type="ARBA" id="ARBA00022692"/>
    </source>
</evidence>
<dbReference type="SUPFAM" id="SSF81508">
    <property type="entry name" value="Ubiquinone-binding protein QP-C of cytochrome bc1 complex (Ubiquinol-cytochrome c reductase)"/>
    <property type="match status" value="1"/>
</dbReference>
<comment type="similarity">
    <text evidence="2 13">Belongs to the UQCRQ/QCR8 family.</text>
</comment>
<dbReference type="KEGG" id="dpl:KGM_211980"/>
<keyword evidence="8 13" id="KW-0249">Electron transport</keyword>
<dbReference type="Gene3D" id="1.20.5.210">
    <property type="entry name" value="Cytochrome b-c1 complex subunit 8"/>
    <property type="match status" value="1"/>
</dbReference>
<evidence type="ECO:0000256" key="9">
    <source>
        <dbReference type="ARBA" id="ARBA00022989"/>
    </source>
</evidence>
<dbReference type="OrthoDB" id="6683853at2759"/>
<gene>
    <name evidence="14" type="ORF">KGM_211980</name>
</gene>
<dbReference type="GO" id="GO:0006122">
    <property type="term" value="P:mitochondrial electron transport, ubiquinol to cytochrome c"/>
    <property type="evidence" value="ECO:0007669"/>
    <property type="project" value="UniProtKB-UniRule"/>
</dbReference>
<dbReference type="eggNOG" id="KOG4116">
    <property type="taxonomic scope" value="Eukaryota"/>
</dbReference>
<dbReference type="Pfam" id="PF02939">
    <property type="entry name" value="UcrQ"/>
    <property type="match status" value="1"/>
</dbReference>
<accession>A0A212EME5</accession>
<comment type="function">
    <text evidence="13">Component of the ubiquinol-cytochrome c oxidoreductase, a multisubunit transmembrane complex that is part of the mitochondrial electron transport chain which drives oxidative phosphorylation. The complex plays an important role in the uptake of multiple carbon sources present in different host niches.</text>
</comment>
<keyword evidence="15" id="KW-1185">Reference proteome</keyword>
<evidence type="ECO:0000256" key="5">
    <source>
        <dbReference type="ARBA" id="ARBA00022660"/>
    </source>
</evidence>
<keyword evidence="10 13" id="KW-0496">Mitochondrion</keyword>
<keyword evidence="7 13" id="KW-0999">Mitochondrion inner membrane</keyword>
<keyword evidence="4 13" id="KW-0813">Transport</keyword>
<feature type="transmembrane region" description="Helical" evidence="13">
    <location>
        <begin position="53"/>
        <end position="70"/>
    </location>
</feature>
<keyword evidence="5 13" id="KW-0679">Respiratory chain</keyword>
<evidence type="ECO:0000256" key="10">
    <source>
        <dbReference type="ARBA" id="ARBA00023128"/>
    </source>
</evidence>
<evidence type="ECO:0000256" key="4">
    <source>
        <dbReference type="ARBA" id="ARBA00022448"/>
    </source>
</evidence>
<dbReference type="InterPro" id="IPR004205">
    <property type="entry name" value="Cyt_bc1_su8"/>
</dbReference>
<dbReference type="Proteomes" id="UP000007151">
    <property type="component" value="Unassembled WGS sequence"/>
</dbReference>
<comment type="caution">
    <text evidence="14">The sequence shown here is derived from an EMBL/GenBank/DDBJ whole genome shotgun (WGS) entry which is preliminary data.</text>
</comment>
<evidence type="ECO:0000313" key="14">
    <source>
        <dbReference type="EMBL" id="OWR42648.1"/>
    </source>
</evidence>
<dbReference type="AlphaFoldDB" id="A0A212EME5"/>
<sequence>MFPSKVLMDKVFGNLAHVRGLLTYRLSPHELKPFAGAFSKGGPNVIPRTTSTLMTWLPVLITSILIYVTVEESHKKSQRKNPNDFLNEVDPNTVSD</sequence>
<keyword evidence="9 13" id="KW-1133">Transmembrane helix</keyword>
<name>A0A212EME5_DANPL</name>
<keyword evidence="11 13" id="KW-0472">Membrane</keyword>
<evidence type="ECO:0000256" key="7">
    <source>
        <dbReference type="ARBA" id="ARBA00022792"/>
    </source>
</evidence>
<dbReference type="GO" id="GO:0005743">
    <property type="term" value="C:mitochondrial inner membrane"/>
    <property type="evidence" value="ECO:0007669"/>
    <property type="project" value="UniProtKB-SubCell"/>
</dbReference>
<dbReference type="PANTHER" id="PTHR12119:SF2">
    <property type="entry name" value="CYTOCHROME B-C1 COMPLEX SUBUNIT 8"/>
    <property type="match status" value="1"/>
</dbReference>
<dbReference type="InterPro" id="IPR036642">
    <property type="entry name" value="Cyt_bc1_su8_sf"/>
</dbReference>
<evidence type="ECO:0000256" key="13">
    <source>
        <dbReference type="RuleBase" id="RU368118"/>
    </source>
</evidence>
<dbReference type="STRING" id="278856.A0A212EME5"/>
<protein>
    <recommendedName>
        <fullName evidence="3 13">Cytochrome b-c1 complex subunit 8</fullName>
    </recommendedName>
    <alternativeName>
        <fullName evidence="13">Complex III subunit 8</fullName>
    </alternativeName>
</protein>
<evidence type="ECO:0000256" key="1">
    <source>
        <dbReference type="ARBA" id="ARBA00004434"/>
    </source>
</evidence>
<comment type="subcellular location">
    <subcellularLocation>
        <location evidence="1 13">Mitochondrion inner membrane</location>
        <topology evidence="1 13">Single-pass membrane protein</topology>
    </subcellularLocation>
</comment>
<organism evidence="14 15">
    <name type="scientific">Danaus plexippus plexippus</name>
    <dbReference type="NCBI Taxonomy" id="278856"/>
    <lineage>
        <taxon>Eukaryota</taxon>
        <taxon>Metazoa</taxon>
        <taxon>Ecdysozoa</taxon>
        <taxon>Arthropoda</taxon>
        <taxon>Hexapoda</taxon>
        <taxon>Insecta</taxon>
        <taxon>Pterygota</taxon>
        <taxon>Neoptera</taxon>
        <taxon>Endopterygota</taxon>
        <taxon>Lepidoptera</taxon>
        <taxon>Glossata</taxon>
        <taxon>Ditrysia</taxon>
        <taxon>Papilionoidea</taxon>
        <taxon>Nymphalidae</taxon>
        <taxon>Danainae</taxon>
        <taxon>Danaini</taxon>
        <taxon>Danaina</taxon>
        <taxon>Danaus</taxon>
        <taxon>Danaus</taxon>
    </lineage>
</organism>